<organism evidence="1 2">
    <name type="scientific">Nocardioides islandensis</name>
    <dbReference type="NCBI Taxonomy" id="433663"/>
    <lineage>
        <taxon>Bacteria</taxon>
        <taxon>Bacillati</taxon>
        <taxon>Actinomycetota</taxon>
        <taxon>Actinomycetes</taxon>
        <taxon>Propionibacteriales</taxon>
        <taxon>Nocardioidaceae</taxon>
        <taxon>Nocardioides</taxon>
    </lineage>
</organism>
<keyword evidence="2" id="KW-1185">Reference proteome</keyword>
<dbReference type="Proteomes" id="UP000640489">
    <property type="component" value="Unassembled WGS sequence"/>
</dbReference>
<proteinExistence type="predicted"/>
<dbReference type="RefSeq" id="WP_194709293.1">
    <property type="nucleotide sequence ID" value="NZ_JADKPN010000023.1"/>
</dbReference>
<protein>
    <submittedName>
        <fullName evidence="1">Uncharacterized protein</fullName>
    </submittedName>
</protein>
<reference evidence="1" key="1">
    <citation type="submission" date="2020-11" db="EMBL/GenBank/DDBJ databases">
        <title>Nocardioides sp. nov., isolated from Soil of Cynanchum wilfordii Hemsley rhizosphere.</title>
        <authorList>
            <person name="Lee J.-S."/>
            <person name="Suh M.K."/>
            <person name="Kim J.-S."/>
        </authorList>
    </citation>
    <scope>NUCLEOTIDE SEQUENCE</scope>
    <source>
        <strain evidence="1">KCTC 19275</strain>
    </source>
</reference>
<evidence type="ECO:0000313" key="2">
    <source>
        <dbReference type="Proteomes" id="UP000640489"/>
    </source>
</evidence>
<name>A0A930VEN1_9ACTN</name>
<dbReference type="EMBL" id="JADKPN010000023">
    <property type="protein sequence ID" value="MBF4766114.1"/>
    <property type="molecule type" value="Genomic_DNA"/>
</dbReference>
<gene>
    <name evidence="1" type="ORF">ISU07_23505</name>
</gene>
<accession>A0A930VEN1</accession>
<comment type="caution">
    <text evidence="1">The sequence shown here is derived from an EMBL/GenBank/DDBJ whole genome shotgun (WGS) entry which is preliminary data.</text>
</comment>
<sequence length="59" mass="6322">MNNLKRFTVCKLAGHDWAKVAYPPSPDGEASGTFLRCKRCQKENHEAGTSARGGGGMIA</sequence>
<dbReference type="AlphaFoldDB" id="A0A930VEN1"/>
<evidence type="ECO:0000313" key="1">
    <source>
        <dbReference type="EMBL" id="MBF4766114.1"/>
    </source>
</evidence>